<reference evidence="2" key="1">
    <citation type="journal article" date="2020" name="Fungal Divers.">
        <title>Resolving the Mortierellaceae phylogeny through synthesis of multi-gene phylogenetics and phylogenomics.</title>
        <authorList>
            <person name="Vandepol N."/>
            <person name="Liber J."/>
            <person name="Desiro A."/>
            <person name="Na H."/>
            <person name="Kennedy M."/>
            <person name="Barry K."/>
            <person name="Grigoriev I.V."/>
            <person name="Miller A.N."/>
            <person name="O'Donnell K."/>
            <person name="Stajich J.E."/>
            <person name="Bonito G."/>
        </authorList>
    </citation>
    <scope>NUCLEOTIDE SEQUENCE</scope>
    <source>
        <strain evidence="2">NRRL 6426</strain>
    </source>
</reference>
<keyword evidence="3" id="KW-1185">Reference proteome</keyword>
<protein>
    <submittedName>
        <fullName evidence="2">Uncharacterized protein</fullName>
    </submittedName>
</protein>
<organism evidence="2 3">
    <name type="scientific">Linnemannia schmuckeri</name>
    <dbReference type="NCBI Taxonomy" id="64567"/>
    <lineage>
        <taxon>Eukaryota</taxon>
        <taxon>Fungi</taxon>
        <taxon>Fungi incertae sedis</taxon>
        <taxon>Mucoromycota</taxon>
        <taxon>Mortierellomycotina</taxon>
        <taxon>Mortierellomycetes</taxon>
        <taxon>Mortierellales</taxon>
        <taxon>Mortierellaceae</taxon>
        <taxon>Linnemannia</taxon>
    </lineage>
</organism>
<feature type="compositionally biased region" description="Pro residues" evidence="1">
    <location>
        <begin position="47"/>
        <end position="63"/>
    </location>
</feature>
<proteinExistence type="predicted"/>
<dbReference type="Proteomes" id="UP000748756">
    <property type="component" value="Unassembled WGS sequence"/>
</dbReference>
<dbReference type="EMBL" id="JAAAUQ010002700">
    <property type="protein sequence ID" value="KAF9121503.1"/>
    <property type="molecule type" value="Genomic_DNA"/>
</dbReference>
<evidence type="ECO:0000313" key="2">
    <source>
        <dbReference type="EMBL" id="KAF9121503.1"/>
    </source>
</evidence>
<name>A0A9P5UW20_9FUNG</name>
<comment type="caution">
    <text evidence="2">The sequence shown here is derived from an EMBL/GenBank/DDBJ whole genome shotgun (WGS) entry which is preliminary data.</text>
</comment>
<evidence type="ECO:0000256" key="1">
    <source>
        <dbReference type="SAM" id="MobiDB-lite"/>
    </source>
</evidence>
<gene>
    <name evidence="2" type="ORF">BG015_005833</name>
</gene>
<evidence type="ECO:0000313" key="3">
    <source>
        <dbReference type="Proteomes" id="UP000748756"/>
    </source>
</evidence>
<sequence>MVRQPSNRIPFPESSSFDDSDIDLKMLDIVVDYTKTRNAPLVTLPETPLPPSTLPPSPPPPPSTLLSSSLSLRHHPYFTVTKASRPSSQRGHSSATFQQNTVLPPLAIVHPPHVPVANLPHVSVVGPASVLGPS</sequence>
<dbReference type="AlphaFoldDB" id="A0A9P5UW20"/>
<accession>A0A9P5UW20</accession>
<feature type="region of interest" description="Disordered" evidence="1">
    <location>
        <begin position="41"/>
        <end position="68"/>
    </location>
</feature>